<dbReference type="Proteomes" id="UP000020773">
    <property type="component" value="Unassembled WGS sequence"/>
</dbReference>
<proteinExistence type="predicted"/>
<evidence type="ECO:0000313" key="2">
    <source>
        <dbReference type="Proteomes" id="UP000020773"/>
    </source>
</evidence>
<evidence type="ECO:0000313" key="1">
    <source>
        <dbReference type="EMBL" id="EXY88110.1"/>
    </source>
</evidence>
<name>A0A015X6A3_BACFG</name>
<dbReference type="PATRIC" id="fig|1339316.3.peg.4987"/>
<organism evidence="1 2">
    <name type="scientific">Bacteroides fragilis str. 3998T(B)3</name>
    <dbReference type="NCBI Taxonomy" id="1339316"/>
    <lineage>
        <taxon>Bacteria</taxon>
        <taxon>Pseudomonadati</taxon>
        <taxon>Bacteroidota</taxon>
        <taxon>Bacteroidia</taxon>
        <taxon>Bacteroidales</taxon>
        <taxon>Bacteroidaceae</taxon>
        <taxon>Bacteroides</taxon>
    </lineage>
</organism>
<gene>
    <name evidence="1" type="ORF">M125_5259</name>
</gene>
<reference evidence="1 2" key="1">
    <citation type="submission" date="2014-02" db="EMBL/GenBank/DDBJ databases">
        <authorList>
            <person name="Sears C."/>
            <person name="Carroll K."/>
            <person name="Sack B.R."/>
            <person name="Qadri F."/>
            <person name="Myers L.L."/>
            <person name="Chung G.-T."/>
            <person name="Escheverria P."/>
            <person name="Fraser C.M."/>
            <person name="Sadzewicz L."/>
            <person name="Shefchek K.A."/>
            <person name="Tallon L."/>
            <person name="Das S.P."/>
            <person name="Daugherty S."/>
            <person name="Mongodin E.F."/>
        </authorList>
    </citation>
    <scope>NUCLEOTIDE SEQUENCE [LARGE SCALE GENOMIC DNA]</scope>
    <source>
        <strain evidence="2">3998T(B)3</strain>
    </source>
</reference>
<protein>
    <submittedName>
        <fullName evidence="1">Uncharacterized protein</fullName>
    </submittedName>
</protein>
<dbReference type="AlphaFoldDB" id="A0A015X6A3"/>
<comment type="caution">
    <text evidence="1">The sequence shown here is derived from an EMBL/GenBank/DDBJ whole genome shotgun (WGS) entry which is preliminary data.</text>
</comment>
<sequence length="46" mass="4795">MAGSSDGTIDGFPTRLAAEYISGDSRFFNVGISTSATALWHGGILF</sequence>
<dbReference type="EMBL" id="JGDB01000309">
    <property type="protein sequence ID" value="EXY88110.1"/>
    <property type="molecule type" value="Genomic_DNA"/>
</dbReference>
<accession>A0A015X6A3</accession>